<evidence type="ECO:0000313" key="1">
    <source>
        <dbReference type="EMBL" id="MEI5998397.1"/>
    </source>
</evidence>
<dbReference type="InterPro" id="IPR036754">
    <property type="entry name" value="YbaK/aa-tRNA-synt-asso_dom_sf"/>
</dbReference>
<proteinExistence type="predicted"/>
<name>A0ABU8IRZ6_9BURK</name>
<dbReference type="Proteomes" id="UP001386437">
    <property type="component" value="Unassembled WGS sequence"/>
</dbReference>
<evidence type="ECO:0000313" key="2">
    <source>
        <dbReference type="Proteomes" id="UP001386437"/>
    </source>
</evidence>
<comment type="caution">
    <text evidence="1">The sequence shown here is derived from an EMBL/GenBank/DDBJ whole genome shotgun (WGS) entry which is preliminary data.</text>
</comment>
<sequence>MGAVPPCAFDASIVLVVDSPLVEGNEESAFNAGRVDRSIVMNAADYVRVANPRLADISQPLAFPFAFPFAS</sequence>
<organism evidence="1 2">
    <name type="scientific">Paraburkholderia bengalensis</name>
    <dbReference type="NCBI Taxonomy" id="2747562"/>
    <lineage>
        <taxon>Bacteria</taxon>
        <taxon>Pseudomonadati</taxon>
        <taxon>Pseudomonadota</taxon>
        <taxon>Betaproteobacteria</taxon>
        <taxon>Burkholderiales</taxon>
        <taxon>Burkholderiaceae</taxon>
        <taxon>Paraburkholderia</taxon>
    </lineage>
</organism>
<accession>A0ABU8IRZ6</accession>
<dbReference type="SUPFAM" id="SSF55826">
    <property type="entry name" value="YbaK/ProRS associated domain"/>
    <property type="match status" value="1"/>
</dbReference>
<gene>
    <name evidence="1" type="ORF">H3V53_14645</name>
</gene>
<keyword evidence="2" id="KW-1185">Reference proteome</keyword>
<dbReference type="Gene3D" id="3.90.960.10">
    <property type="entry name" value="YbaK/aminoacyl-tRNA synthetase-associated domain"/>
    <property type="match status" value="1"/>
</dbReference>
<dbReference type="EMBL" id="JACFYJ010000020">
    <property type="protein sequence ID" value="MEI5998397.1"/>
    <property type="molecule type" value="Genomic_DNA"/>
</dbReference>
<protein>
    <submittedName>
        <fullName evidence="1">Uncharacterized protein</fullName>
    </submittedName>
</protein>
<reference evidence="1 2" key="1">
    <citation type="journal article" date="2022" name="Arch. Microbiol.">
        <title>Paraburkholderia bengalensis sp. nov. isolated from roots of Oryza sativa, IR64.</title>
        <authorList>
            <person name="Nag P."/>
            <person name="Mondal N."/>
            <person name="Sarkar J."/>
            <person name="Das S."/>
        </authorList>
    </citation>
    <scope>NUCLEOTIDE SEQUENCE [LARGE SCALE GENOMIC DNA]</scope>
    <source>
        <strain evidence="1 2">IR64_4_BI</strain>
    </source>
</reference>